<reference evidence="5 6" key="1">
    <citation type="journal article" date="2015" name="Genome Announc.">
        <title>Draft Genome Sequences of Marine Isolates of Thalassomonas viridans and Thalassomonas actiniarum.</title>
        <authorList>
            <person name="Olonade I."/>
            <person name="van Zyl L.J."/>
            <person name="Trindade M."/>
        </authorList>
    </citation>
    <scope>NUCLEOTIDE SEQUENCE [LARGE SCALE GENOMIC DNA]</scope>
    <source>
        <strain evidence="5 6">XOM25</strain>
    </source>
</reference>
<gene>
    <name evidence="5" type="ORF">SG34_001225</name>
</gene>
<evidence type="ECO:0000259" key="4">
    <source>
        <dbReference type="PROSITE" id="PS51677"/>
    </source>
</evidence>
<evidence type="ECO:0000313" key="5">
    <source>
        <dbReference type="EMBL" id="WDE05596.1"/>
    </source>
</evidence>
<evidence type="ECO:0000256" key="3">
    <source>
        <dbReference type="SAM" id="SignalP"/>
    </source>
</evidence>
<dbReference type="RefSeq" id="WP_044841106.1">
    <property type="nucleotide sequence ID" value="NZ_CP059733.1"/>
</dbReference>
<dbReference type="Gene3D" id="3.20.20.370">
    <property type="entry name" value="Glycoside hydrolase/deacetylase"/>
    <property type="match status" value="1"/>
</dbReference>
<dbReference type="Pfam" id="PF01522">
    <property type="entry name" value="Polysacc_deac_1"/>
    <property type="match status" value="1"/>
</dbReference>
<dbReference type="GO" id="GO:0005576">
    <property type="term" value="C:extracellular region"/>
    <property type="evidence" value="ECO:0007669"/>
    <property type="project" value="UniProtKB-SubCell"/>
</dbReference>
<proteinExistence type="predicted"/>
<dbReference type="CDD" id="cd10973">
    <property type="entry name" value="CE4_DAC_u4_5s"/>
    <property type="match status" value="1"/>
</dbReference>
<name>A0AAF0C9L4_9GAMM</name>
<dbReference type="GO" id="GO:0016810">
    <property type="term" value="F:hydrolase activity, acting on carbon-nitrogen (but not peptide) bonds"/>
    <property type="evidence" value="ECO:0007669"/>
    <property type="project" value="InterPro"/>
</dbReference>
<evidence type="ECO:0000313" key="6">
    <source>
        <dbReference type="Proteomes" id="UP000032352"/>
    </source>
</evidence>
<dbReference type="SUPFAM" id="SSF88713">
    <property type="entry name" value="Glycoside hydrolase/deacetylase"/>
    <property type="match status" value="1"/>
</dbReference>
<dbReference type="KEGG" id="tvd:SG34_001225"/>
<dbReference type="InterPro" id="IPR002509">
    <property type="entry name" value="NODB_dom"/>
</dbReference>
<reference evidence="5 6" key="2">
    <citation type="journal article" date="2022" name="Mar. Drugs">
        <title>Bioassay-Guided Fractionation Leads to the Detection of Cholic Acid Generated by the Rare Thalassomonas sp.</title>
        <authorList>
            <person name="Pheiffer F."/>
            <person name="Schneider Y.K."/>
            <person name="Hansen E.H."/>
            <person name="Andersen J.H."/>
            <person name="Isaksson J."/>
            <person name="Busche T."/>
            <person name="R C."/>
            <person name="Kalinowski J."/>
            <person name="Zyl L.V."/>
            <person name="Trindade M."/>
        </authorList>
    </citation>
    <scope>NUCLEOTIDE SEQUENCE [LARGE SCALE GENOMIC DNA]</scope>
    <source>
        <strain evidence="5 6">XOM25</strain>
    </source>
</reference>
<dbReference type="EMBL" id="CP059733">
    <property type="protein sequence ID" value="WDE05596.1"/>
    <property type="molecule type" value="Genomic_DNA"/>
</dbReference>
<evidence type="ECO:0000256" key="2">
    <source>
        <dbReference type="ARBA" id="ARBA00022729"/>
    </source>
</evidence>
<dbReference type="InterPro" id="IPR011330">
    <property type="entry name" value="Glyco_hydro/deAcase_b/a-brl"/>
</dbReference>
<feature type="signal peptide" evidence="3">
    <location>
        <begin position="1"/>
        <end position="19"/>
    </location>
</feature>
<dbReference type="Proteomes" id="UP000032352">
    <property type="component" value="Chromosome"/>
</dbReference>
<dbReference type="PROSITE" id="PS51677">
    <property type="entry name" value="NODB"/>
    <property type="match status" value="1"/>
</dbReference>
<accession>A0AAF0C9L4</accession>
<organism evidence="5 6">
    <name type="scientific">Thalassomonas viridans</name>
    <dbReference type="NCBI Taxonomy" id="137584"/>
    <lineage>
        <taxon>Bacteria</taxon>
        <taxon>Pseudomonadati</taxon>
        <taxon>Pseudomonadota</taxon>
        <taxon>Gammaproteobacteria</taxon>
        <taxon>Alteromonadales</taxon>
        <taxon>Colwelliaceae</taxon>
        <taxon>Thalassomonas</taxon>
    </lineage>
</organism>
<protein>
    <submittedName>
        <fullName evidence="5">Polysaccharide deacetylase family protein</fullName>
    </submittedName>
</protein>
<comment type="subcellular location">
    <subcellularLocation>
        <location evidence="1">Secreted</location>
    </subcellularLocation>
</comment>
<keyword evidence="6" id="KW-1185">Reference proteome</keyword>
<dbReference type="PANTHER" id="PTHR34216:SF3">
    <property type="entry name" value="POLY-BETA-1,6-N-ACETYL-D-GLUCOSAMINE N-DEACETYLASE"/>
    <property type="match status" value="1"/>
</dbReference>
<dbReference type="AlphaFoldDB" id="A0AAF0C9L4"/>
<keyword evidence="2 3" id="KW-0732">Signal</keyword>
<dbReference type="PANTHER" id="PTHR34216">
    <property type="match status" value="1"/>
</dbReference>
<sequence>MKLLLLILLCSIYPTKALSAVILQYHHVNDNTPASTSISPDQFKKHLEYLKAQQFKVVPLSDVMNSIKKQQPIADKTVVITFDDAYLDIFTQARPLLEQYDYPYTVFINPAQIDKGHSNYLSWQQIKTMADSGVIIANHGLEHDSAARKADKVSDEQWLLSYSYNIIEAEQIIKEKTGQNWQYFSYPYGEYSPAIQQWLRDNDYIGFSQQSGAVGLATDLTSVPRFPASRPYDKLSSLRDKLYSLPFSISLPDNRRNTIVNNQQTPDLDFKVIVHDFHPEKLSCYVSGLGRQQVIWQNESRFTIELEKALSPGRQRTNCTAPSISKPGRFYWYSRPWFILDKDNRWYPL</sequence>
<feature type="domain" description="NodB homology" evidence="4">
    <location>
        <begin position="76"/>
        <end position="280"/>
    </location>
</feature>
<dbReference type="InterPro" id="IPR051398">
    <property type="entry name" value="Polysacch_Deacetylase"/>
</dbReference>
<evidence type="ECO:0000256" key="1">
    <source>
        <dbReference type="ARBA" id="ARBA00004613"/>
    </source>
</evidence>
<feature type="chain" id="PRO_5042174934" evidence="3">
    <location>
        <begin position="20"/>
        <end position="349"/>
    </location>
</feature>
<dbReference type="GO" id="GO:0005975">
    <property type="term" value="P:carbohydrate metabolic process"/>
    <property type="evidence" value="ECO:0007669"/>
    <property type="project" value="InterPro"/>
</dbReference>